<evidence type="ECO:0000313" key="6">
    <source>
        <dbReference type="EMBL" id="MDN7243538.1"/>
    </source>
</evidence>
<gene>
    <name evidence="6" type="ORF">QWY14_17245</name>
</gene>
<dbReference type="Proteomes" id="UP001172055">
    <property type="component" value="Unassembled WGS sequence"/>
</dbReference>
<dbReference type="NCBIfam" id="TIGR00229">
    <property type="entry name" value="sensory_box"/>
    <property type="match status" value="1"/>
</dbReference>
<comment type="caution">
    <text evidence="6">The sequence shown here is derived from an EMBL/GenBank/DDBJ whole genome shotgun (WGS) entry which is preliminary data.</text>
</comment>
<name>A0ABT8N6M9_9BACL</name>
<dbReference type="SUPFAM" id="SSF52091">
    <property type="entry name" value="SpoIIaa-like"/>
    <property type="match status" value="1"/>
</dbReference>
<proteinExistence type="predicted"/>
<dbReference type="CDD" id="cd07041">
    <property type="entry name" value="STAS_RsbR_RsbS_like"/>
    <property type="match status" value="1"/>
</dbReference>
<dbReference type="Gene3D" id="3.30.450.20">
    <property type="entry name" value="PAS domain"/>
    <property type="match status" value="1"/>
</dbReference>
<accession>A0ABT8N6M9</accession>
<dbReference type="PANTHER" id="PTHR47429">
    <property type="entry name" value="PROTEIN TWIN LOV 1"/>
    <property type="match status" value="1"/>
</dbReference>
<evidence type="ECO:0000259" key="5">
    <source>
        <dbReference type="PROSITE" id="PS50801"/>
    </source>
</evidence>
<dbReference type="Gene3D" id="3.30.750.24">
    <property type="entry name" value="STAS domain"/>
    <property type="match status" value="1"/>
</dbReference>
<evidence type="ECO:0000256" key="3">
    <source>
        <dbReference type="ARBA" id="ARBA00022991"/>
    </source>
</evidence>
<dbReference type="SMART" id="SM00086">
    <property type="entry name" value="PAC"/>
    <property type="match status" value="1"/>
</dbReference>
<dbReference type="InterPro" id="IPR036513">
    <property type="entry name" value="STAS_dom_sf"/>
</dbReference>
<reference evidence="6 7" key="1">
    <citation type="submission" date="2023-06" db="EMBL/GenBank/DDBJ databases">
        <title>Novel species in genus Planococcus.</title>
        <authorList>
            <person name="Ning S."/>
        </authorList>
    </citation>
    <scope>NUCLEOTIDE SEQUENCE [LARGE SCALE GENOMIC DNA]</scope>
    <source>
        <strain evidence="6 7">N028</strain>
    </source>
</reference>
<dbReference type="SUPFAM" id="SSF55785">
    <property type="entry name" value="PYP-like sensor domain (PAS domain)"/>
    <property type="match status" value="1"/>
</dbReference>
<dbReference type="RefSeq" id="WP_301724948.1">
    <property type="nucleotide sequence ID" value="NZ_JAUJWV010000004.1"/>
</dbReference>
<feature type="domain" description="STAS" evidence="5">
    <location>
        <begin position="144"/>
        <end position="255"/>
    </location>
</feature>
<dbReference type="Pfam" id="PF13426">
    <property type="entry name" value="PAS_9"/>
    <property type="match status" value="1"/>
</dbReference>
<protein>
    <submittedName>
        <fullName evidence="6">PAS domain-containing protein</fullName>
    </submittedName>
</protein>
<dbReference type="SMART" id="SM00091">
    <property type="entry name" value="PAS"/>
    <property type="match status" value="1"/>
</dbReference>
<dbReference type="InterPro" id="IPR035965">
    <property type="entry name" value="PAS-like_dom_sf"/>
</dbReference>
<keyword evidence="2" id="KW-0288">FMN</keyword>
<dbReference type="PANTHER" id="PTHR47429:SF2">
    <property type="entry name" value="PROTEIN TWIN LOV 1"/>
    <property type="match status" value="1"/>
</dbReference>
<keyword evidence="7" id="KW-1185">Reference proteome</keyword>
<evidence type="ECO:0000256" key="2">
    <source>
        <dbReference type="ARBA" id="ARBA00022643"/>
    </source>
</evidence>
<dbReference type="EMBL" id="JAUJWV010000004">
    <property type="protein sequence ID" value="MDN7243538.1"/>
    <property type="molecule type" value="Genomic_DNA"/>
</dbReference>
<dbReference type="CDD" id="cd00130">
    <property type="entry name" value="PAS"/>
    <property type="match status" value="1"/>
</dbReference>
<dbReference type="PROSITE" id="PS50801">
    <property type="entry name" value="STAS"/>
    <property type="match status" value="1"/>
</dbReference>
<dbReference type="InterPro" id="IPR002645">
    <property type="entry name" value="STAS_dom"/>
</dbReference>
<sequence length="263" mass="29897">MEHLSSKTQFAILEAMLNGSQVAAVVTDPQREDNPIIYSNQTFQQLTGYSSEEIIGQNCRFLQGPDTNSETVDQLRNGIANKEKTTVTLQNYRKDGLPFWNRLNIEPIVIEEHLYFIGTQTDITNEIHQRLLLDEQEEEINQLLLPILPLHEGLGAVALVGKMDNRRFRILTNKLSEFVQQTSTVHVIIDVTGVIWRENFLYDNLLMIQHVLRLMGCKLYISGITPATAMDISRIKGQDQSLLTFSTVQQVLAFLNSPLTKVK</sequence>
<organism evidence="6 7">
    <name type="scientific">Planococcus shixiaomingii</name>
    <dbReference type="NCBI Taxonomy" id="3058393"/>
    <lineage>
        <taxon>Bacteria</taxon>
        <taxon>Bacillati</taxon>
        <taxon>Bacillota</taxon>
        <taxon>Bacilli</taxon>
        <taxon>Bacillales</taxon>
        <taxon>Caryophanaceae</taxon>
        <taxon>Planococcus</taxon>
    </lineage>
</organism>
<keyword evidence="1" id="KW-0285">Flavoprotein</keyword>
<keyword evidence="3" id="KW-0157">Chromophore</keyword>
<evidence type="ECO:0000256" key="1">
    <source>
        <dbReference type="ARBA" id="ARBA00022630"/>
    </source>
</evidence>
<feature type="domain" description="PAS" evidence="4">
    <location>
        <begin position="9"/>
        <end position="82"/>
    </location>
</feature>
<evidence type="ECO:0000313" key="7">
    <source>
        <dbReference type="Proteomes" id="UP001172055"/>
    </source>
</evidence>
<dbReference type="InterPro" id="IPR001610">
    <property type="entry name" value="PAC"/>
</dbReference>
<dbReference type="InterPro" id="IPR000014">
    <property type="entry name" value="PAS"/>
</dbReference>
<evidence type="ECO:0000259" key="4">
    <source>
        <dbReference type="PROSITE" id="PS50112"/>
    </source>
</evidence>
<dbReference type="PROSITE" id="PS50112">
    <property type="entry name" value="PAS"/>
    <property type="match status" value="1"/>
</dbReference>